<evidence type="ECO:0000313" key="3">
    <source>
        <dbReference type="Proteomes" id="UP000034207"/>
    </source>
</evidence>
<reference evidence="2 3" key="1">
    <citation type="journal article" date="2015" name="Nature">
        <title>rRNA introns, odd ribosomes, and small enigmatic genomes across a large radiation of phyla.</title>
        <authorList>
            <person name="Brown C.T."/>
            <person name="Hug L.A."/>
            <person name="Thomas B.C."/>
            <person name="Sharon I."/>
            <person name="Castelle C.J."/>
            <person name="Singh A."/>
            <person name="Wilkins M.J."/>
            <person name="Williams K.H."/>
            <person name="Banfield J.F."/>
        </authorList>
    </citation>
    <scope>NUCLEOTIDE SEQUENCE [LARGE SCALE GENOMIC DNA]</scope>
</reference>
<dbReference type="STRING" id="1618345.UT18_C0019G0025"/>
<organism evidence="2 3">
    <name type="scientific">candidate division CPR2 bacterium GW2011_GWC2_39_10</name>
    <dbReference type="NCBI Taxonomy" id="1618345"/>
    <lineage>
        <taxon>Bacteria</taxon>
        <taxon>Bacteria division CPR2</taxon>
    </lineage>
</organism>
<dbReference type="GO" id="GO:0016787">
    <property type="term" value="F:hydrolase activity"/>
    <property type="evidence" value="ECO:0007669"/>
    <property type="project" value="UniProtKB-KW"/>
</dbReference>
<dbReference type="Proteomes" id="UP000034207">
    <property type="component" value="Unassembled WGS sequence"/>
</dbReference>
<dbReference type="InterPro" id="IPR000086">
    <property type="entry name" value="NUDIX_hydrolase_dom"/>
</dbReference>
<comment type="caution">
    <text evidence="2">The sequence shown here is derived from an EMBL/GenBank/DDBJ whole genome shotgun (WGS) entry which is preliminary data.</text>
</comment>
<dbReference type="Pfam" id="PF00293">
    <property type="entry name" value="NUDIX"/>
    <property type="match status" value="1"/>
</dbReference>
<dbReference type="SUPFAM" id="SSF55811">
    <property type="entry name" value="Nudix"/>
    <property type="match status" value="1"/>
</dbReference>
<accession>A0A0G0LNN8</accession>
<dbReference type="EMBL" id="LBVV01000019">
    <property type="protein sequence ID" value="KKQ93523.1"/>
    <property type="molecule type" value="Genomic_DNA"/>
</dbReference>
<gene>
    <name evidence="2" type="ORF">UT18_C0019G0025</name>
</gene>
<name>A0A0G0LNN8_UNCC2</name>
<keyword evidence="2" id="KW-0378">Hydrolase</keyword>
<sequence length="164" mass="19205">MNLKDVYKKVKELQKELPAFEDGRIDYHNSSVALVVDVFIISSKGLLLLKRSGKVHNYPHFWAPITGFIDEKKDIKDIILKEIKEEIGLDEEDIISLKIGEIYTRDDDLLNKKWIIVPVKVEIQDDLKITLDWEHDEYKWIDPEDLESYKIIPGIDDAWQQANL</sequence>
<proteinExistence type="predicted"/>
<dbReference type="InterPro" id="IPR015797">
    <property type="entry name" value="NUDIX_hydrolase-like_dom_sf"/>
</dbReference>
<feature type="domain" description="Nudix hydrolase" evidence="1">
    <location>
        <begin position="26"/>
        <end position="164"/>
    </location>
</feature>
<dbReference type="Gene3D" id="3.90.79.10">
    <property type="entry name" value="Nucleoside Triphosphate Pyrophosphohydrolase"/>
    <property type="match status" value="1"/>
</dbReference>
<dbReference type="AlphaFoldDB" id="A0A0G0LNN8"/>
<dbReference type="PROSITE" id="PS51462">
    <property type="entry name" value="NUDIX"/>
    <property type="match status" value="1"/>
</dbReference>
<protein>
    <submittedName>
        <fullName evidence="2">NUDIX hydrolase</fullName>
    </submittedName>
</protein>
<evidence type="ECO:0000259" key="1">
    <source>
        <dbReference type="PROSITE" id="PS51462"/>
    </source>
</evidence>
<evidence type="ECO:0000313" key="2">
    <source>
        <dbReference type="EMBL" id="KKQ93523.1"/>
    </source>
</evidence>